<protein>
    <submittedName>
        <fullName evidence="1">Uncharacterized protein</fullName>
    </submittedName>
</protein>
<dbReference type="EMBL" id="FQVQ01000023">
    <property type="protein sequence ID" value="SHF84007.1"/>
    <property type="molecule type" value="Genomic_DNA"/>
</dbReference>
<organism evidence="1 2">
    <name type="scientific">Flavobacterium fontis</name>
    <dbReference type="NCBI Taxonomy" id="1124188"/>
    <lineage>
        <taxon>Bacteria</taxon>
        <taxon>Pseudomonadati</taxon>
        <taxon>Bacteroidota</taxon>
        <taxon>Flavobacteriia</taxon>
        <taxon>Flavobacteriales</taxon>
        <taxon>Flavobacteriaceae</taxon>
        <taxon>Flavobacterium</taxon>
    </lineage>
</organism>
<dbReference type="RefSeq" id="WP_073365448.1">
    <property type="nucleotide sequence ID" value="NZ_FQVQ01000023.1"/>
</dbReference>
<dbReference type="OrthoDB" id="1430940at2"/>
<sequence length="168" mass="19801">MNNYKLIYILFLFPICLFAQIKPTKYTLQKIVKNSVVEMKNGKLSLPSNKSWEFNNIDSLYFKKDTLNAFVCKKGTKHKSLCEVVDWTFYRKNALIFGQSSNCKEPPTRKVSRNPEDYYTITIYTVENETMIDVLRFDKMIVESFIVIEVSETEDYTEIKLVRRFNGN</sequence>
<accession>A0A1M5EXY5</accession>
<dbReference type="STRING" id="1124188.SAMN05444377_12321"/>
<evidence type="ECO:0000313" key="1">
    <source>
        <dbReference type="EMBL" id="SHF84007.1"/>
    </source>
</evidence>
<proteinExistence type="predicted"/>
<keyword evidence="2" id="KW-1185">Reference proteome</keyword>
<dbReference type="Proteomes" id="UP000184147">
    <property type="component" value="Unassembled WGS sequence"/>
</dbReference>
<reference evidence="1 2" key="1">
    <citation type="submission" date="2016-11" db="EMBL/GenBank/DDBJ databases">
        <authorList>
            <person name="Jaros S."/>
            <person name="Januszkiewicz K."/>
            <person name="Wedrychowicz H."/>
        </authorList>
    </citation>
    <scope>NUCLEOTIDE SEQUENCE [LARGE SCALE GENOMIC DNA]</scope>
    <source>
        <strain evidence="1 2">DSM 25660</strain>
    </source>
</reference>
<gene>
    <name evidence="1" type="ORF">SAMN05444377_12321</name>
</gene>
<dbReference type="AlphaFoldDB" id="A0A1M5EXY5"/>
<name>A0A1M5EXY5_9FLAO</name>
<evidence type="ECO:0000313" key="2">
    <source>
        <dbReference type="Proteomes" id="UP000184147"/>
    </source>
</evidence>